<organism evidence="2 3">
    <name type="scientific">Pleuronectes platessa</name>
    <name type="common">European plaice</name>
    <dbReference type="NCBI Taxonomy" id="8262"/>
    <lineage>
        <taxon>Eukaryota</taxon>
        <taxon>Metazoa</taxon>
        <taxon>Chordata</taxon>
        <taxon>Craniata</taxon>
        <taxon>Vertebrata</taxon>
        <taxon>Euteleostomi</taxon>
        <taxon>Actinopterygii</taxon>
        <taxon>Neopterygii</taxon>
        <taxon>Teleostei</taxon>
        <taxon>Neoteleostei</taxon>
        <taxon>Acanthomorphata</taxon>
        <taxon>Carangaria</taxon>
        <taxon>Pleuronectiformes</taxon>
        <taxon>Pleuronectoidei</taxon>
        <taxon>Pleuronectidae</taxon>
        <taxon>Pleuronectes</taxon>
    </lineage>
</organism>
<feature type="region of interest" description="Disordered" evidence="1">
    <location>
        <begin position="40"/>
        <end position="62"/>
    </location>
</feature>
<comment type="caution">
    <text evidence="2">The sequence shown here is derived from an EMBL/GenBank/DDBJ whole genome shotgun (WGS) entry which is preliminary data.</text>
</comment>
<evidence type="ECO:0000313" key="3">
    <source>
        <dbReference type="Proteomes" id="UP001153269"/>
    </source>
</evidence>
<protein>
    <submittedName>
        <fullName evidence="2">Uncharacterized protein</fullName>
    </submittedName>
</protein>
<accession>A0A9N7VMS3</accession>
<keyword evidence="3" id="KW-1185">Reference proteome</keyword>
<name>A0A9N7VMS3_PLEPL</name>
<proteinExistence type="predicted"/>
<gene>
    <name evidence="2" type="ORF">PLEPLA_LOCUS40949</name>
</gene>
<evidence type="ECO:0000313" key="2">
    <source>
        <dbReference type="EMBL" id="CAB1453199.1"/>
    </source>
</evidence>
<dbReference type="Proteomes" id="UP001153269">
    <property type="component" value="Unassembled WGS sequence"/>
</dbReference>
<sequence>MDARGSVPEHKVSLSGGSESDEYIHLYSAALCSVWSVNTPRTEGTPSPDEQRGDSLTPTLSPLRMWGDVVNRQRDPKCKQTLYPCLRSGAPLALSALVAPVAVVQSPPFYHHPQPTKHHQPQSARLLPQTMMEESPFILGWETGAKVPL</sequence>
<reference evidence="2" key="1">
    <citation type="submission" date="2020-03" db="EMBL/GenBank/DDBJ databases">
        <authorList>
            <person name="Weist P."/>
        </authorList>
    </citation>
    <scope>NUCLEOTIDE SEQUENCE</scope>
</reference>
<evidence type="ECO:0000256" key="1">
    <source>
        <dbReference type="SAM" id="MobiDB-lite"/>
    </source>
</evidence>
<dbReference type="EMBL" id="CADEAL010004160">
    <property type="protein sequence ID" value="CAB1453199.1"/>
    <property type="molecule type" value="Genomic_DNA"/>
</dbReference>
<dbReference type="AlphaFoldDB" id="A0A9N7VMS3"/>